<dbReference type="EC" id="2.7.7.8" evidence="2 6"/>
<evidence type="ECO:0000313" key="9">
    <source>
        <dbReference type="EMBL" id="PJA02520.1"/>
    </source>
</evidence>
<dbReference type="GO" id="GO:0004654">
    <property type="term" value="F:polyribonucleotide nucleotidyltransferase activity"/>
    <property type="evidence" value="ECO:0007669"/>
    <property type="project" value="UniProtKB-UniRule"/>
</dbReference>
<evidence type="ECO:0000256" key="3">
    <source>
        <dbReference type="ARBA" id="ARBA00022679"/>
    </source>
</evidence>
<dbReference type="PANTHER" id="PTHR11252">
    <property type="entry name" value="POLYRIBONUCLEOTIDE NUCLEOTIDYLTRANSFERASE"/>
    <property type="match status" value="1"/>
</dbReference>
<dbReference type="Pfam" id="PF01138">
    <property type="entry name" value="RNase_PH"/>
    <property type="match status" value="2"/>
</dbReference>
<dbReference type="GO" id="GO:0003723">
    <property type="term" value="F:RNA binding"/>
    <property type="evidence" value="ECO:0007669"/>
    <property type="project" value="UniProtKB-UniRule"/>
</dbReference>
<dbReference type="EMBL" id="PFPS01000015">
    <property type="protein sequence ID" value="PJA02520.1"/>
    <property type="molecule type" value="Genomic_DNA"/>
</dbReference>
<dbReference type="InterPro" id="IPR004087">
    <property type="entry name" value="KH_dom"/>
</dbReference>
<protein>
    <recommendedName>
        <fullName evidence="2 6">Polyribonucleotide nucleotidyltransferase</fullName>
        <ecNumber evidence="2 6">2.7.7.8</ecNumber>
    </recommendedName>
</protein>
<evidence type="ECO:0000256" key="6">
    <source>
        <dbReference type="NCBIfam" id="TIGR03591"/>
    </source>
</evidence>
<organism evidence="9 10">
    <name type="scientific">bacterium (Candidatus Gribaldobacteria) CG_4_10_14_0_2_um_filter_36_18</name>
    <dbReference type="NCBI Taxonomy" id="2014264"/>
    <lineage>
        <taxon>Bacteria</taxon>
        <taxon>Candidatus Gribaldobacteria</taxon>
    </lineage>
</organism>
<dbReference type="FunFam" id="2.40.50.140:FF:000189">
    <property type="entry name" value="Polyribonucleotide nucleotidyltransferase, putative"/>
    <property type="match status" value="1"/>
</dbReference>
<dbReference type="SUPFAM" id="SSF54791">
    <property type="entry name" value="Eukaryotic type KH-domain (KH-domain type I)"/>
    <property type="match status" value="1"/>
</dbReference>
<keyword evidence="5 7" id="KW-0694">RNA-binding</keyword>
<comment type="caution">
    <text evidence="9">The sequence shown here is derived from an EMBL/GenBank/DDBJ whole genome shotgun (WGS) entry which is preliminary data.</text>
</comment>
<dbReference type="CDD" id="cd04472">
    <property type="entry name" value="S1_PNPase"/>
    <property type="match status" value="1"/>
</dbReference>
<dbReference type="HAMAP" id="MF_01595">
    <property type="entry name" value="PNPase"/>
    <property type="match status" value="1"/>
</dbReference>
<name>A0A2M7VKZ8_9BACT</name>
<dbReference type="NCBIfam" id="TIGR03591">
    <property type="entry name" value="polynuc_phos"/>
    <property type="match status" value="1"/>
</dbReference>
<dbReference type="SUPFAM" id="SSF50249">
    <property type="entry name" value="Nucleic acid-binding proteins"/>
    <property type="match status" value="1"/>
</dbReference>
<dbReference type="SUPFAM" id="SSF46915">
    <property type="entry name" value="Polynucleotide phosphorylase/guanosine pentaphosphate synthase (PNPase/GPSI), domain 3"/>
    <property type="match status" value="1"/>
</dbReference>
<dbReference type="GO" id="GO:0005829">
    <property type="term" value="C:cytosol"/>
    <property type="evidence" value="ECO:0007669"/>
    <property type="project" value="TreeGrafter"/>
</dbReference>
<dbReference type="NCBIfam" id="NF008805">
    <property type="entry name" value="PRK11824.1"/>
    <property type="match status" value="1"/>
</dbReference>
<dbReference type="InterPro" id="IPR020568">
    <property type="entry name" value="Ribosomal_Su5_D2-typ_SF"/>
</dbReference>
<dbReference type="Pfam" id="PF03725">
    <property type="entry name" value="RNase_PH_C"/>
    <property type="match status" value="2"/>
</dbReference>
<evidence type="ECO:0000313" key="10">
    <source>
        <dbReference type="Proteomes" id="UP000231469"/>
    </source>
</evidence>
<dbReference type="GO" id="GO:0000175">
    <property type="term" value="F:3'-5'-RNA exonuclease activity"/>
    <property type="evidence" value="ECO:0007669"/>
    <property type="project" value="TreeGrafter"/>
</dbReference>
<dbReference type="AlphaFoldDB" id="A0A2M7VKZ8"/>
<evidence type="ECO:0000256" key="5">
    <source>
        <dbReference type="ARBA" id="ARBA00022884"/>
    </source>
</evidence>
<dbReference type="InterPro" id="IPR036345">
    <property type="entry name" value="ExoRNase_PH_dom2_sf"/>
</dbReference>
<comment type="similarity">
    <text evidence="1">Belongs to the polyribonucleotide nucleotidyltransferase family.</text>
</comment>
<dbReference type="SUPFAM" id="SSF55666">
    <property type="entry name" value="Ribonuclease PH domain 2-like"/>
    <property type="match status" value="2"/>
</dbReference>
<dbReference type="Gene3D" id="2.40.50.140">
    <property type="entry name" value="Nucleic acid-binding proteins"/>
    <property type="match status" value="1"/>
</dbReference>
<dbReference type="Pfam" id="PF00575">
    <property type="entry name" value="S1"/>
    <property type="match status" value="1"/>
</dbReference>
<dbReference type="CDD" id="cd02393">
    <property type="entry name" value="KH-I_PNPase"/>
    <property type="match status" value="1"/>
</dbReference>
<dbReference type="InterPro" id="IPR012162">
    <property type="entry name" value="PNPase"/>
</dbReference>
<proteinExistence type="inferred from homology"/>
<dbReference type="CDD" id="cd11364">
    <property type="entry name" value="RNase_PH_PNPase_2"/>
    <property type="match status" value="1"/>
</dbReference>
<dbReference type="Pfam" id="PF00013">
    <property type="entry name" value="KH_1"/>
    <property type="match status" value="1"/>
</dbReference>
<dbReference type="InterPro" id="IPR036612">
    <property type="entry name" value="KH_dom_type_1_sf"/>
</dbReference>
<dbReference type="PANTHER" id="PTHR11252:SF0">
    <property type="entry name" value="POLYRIBONUCLEOTIDE NUCLEOTIDYLTRANSFERASE 1, MITOCHONDRIAL"/>
    <property type="match status" value="1"/>
</dbReference>
<feature type="domain" description="S1 motif" evidence="8">
    <location>
        <begin position="600"/>
        <end position="668"/>
    </location>
</feature>
<evidence type="ECO:0000256" key="4">
    <source>
        <dbReference type="ARBA" id="ARBA00022695"/>
    </source>
</evidence>
<dbReference type="PROSITE" id="PS50126">
    <property type="entry name" value="S1"/>
    <property type="match status" value="1"/>
</dbReference>
<dbReference type="Gene3D" id="3.30.1370.10">
    <property type="entry name" value="K Homology domain, type 1"/>
    <property type="match status" value="1"/>
</dbReference>
<gene>
    <name evidence="9" type="ORF">COX73_00365</name>
</gene>
<dbReference type="GO" id="GO:0006396">
    <property type="term" value="P:RNA processing"/>
    <property type="evidence" value="ECO:0007669"/>
    <property type="project" value="InterPro"/>
</dbReference>
<dbReference type="InterPro" id="IPR036456">
    <property type="entry name" value="PNPase_PH_RNA-bd_sf"/>
</dbReference>
<feature type="non-terminal residue" evidence="9">
    <location>
        <position position="1"/>
    </location>
</feature>
<dbReference type="PROSITE" id="PS50084">
    <property type="entry name" value="KH_TYPE_1"/>
    <property type="match status" value="1"/>
</dbReference>
<dbReference type="Proteomes" id="UP000231469">
    <property type="component" value="Unassembled WGS sequence"/>
</dbReference>
<dbReference type="SMART" id="SM00322">
    <property type="entry name" value="KH"/>
    <property type="match status" value="1"/>
</dbReference>
<dbReference type="Gene3D" id="3.30.230.70">
    <property type="entry name" value="GHMP Kinase, N-terminal domain"/>
    <property type="match status" value="2"/>
</dbReference>
<keyword evidence="4" id="KW-0548">Nucleotidyltransferase</keyword>
<dbReference type="FunFam" id="3.30.230.70:FF:000001">
    <property type="entry name" value="Polyribonucleotide nucleotidyltransferase"/>
    <property type="match status" value="1"/>
</dbReference>
<dbReference type="InterPro" id="IPR012340">
    <property type="entry name" value="NA-bd_OB-fold"/>
</dbReference>
<dbReference type="FunFam" id="3.30.1370.10:FF:000001">
    <property type="entry name" value="Polyribonucleotide nucleotidyltransferase"/>
    <property type="match status" value="1"/>
</dbReference>
<dbReference type="InterPro" id="IPR015847">
    <property type="entry name" value="ExoRNase_PH_dom2"/>
</dbReference>
<dbReference type="InterPro" id="IPR004088">
    <property type="entry name" value="KH_dom_type_1"/>
</dbReference>
<dbReference type="SMART" id="SM00316">
    <property type="entry name" value="S1"/>
    <property type="match status" value="1"/>
</dbReference>
<reference evidence="10" key="1">
    <citation type="submission" date="2017-09" db="EMBL/GenBank/DDBJ databases">
        <title>Depth-based differentiation of microbial function through sediment-hosted aquifers and enrichment of novel symbionts in the deep terrestrial subsurface.</title>
        <authorList>
            <person name="Probst A.J."/>
            <person name="Ladd B."/>
            <person name="Jarett J.K."/>
            <person name="Geller-Mcgrath D.E."/>
            <person name="Sieber C.M.K."/>
            <person name="Emerson J.B."/>
            <person name="Anantharaman K."/>
            <person name="Thomas B.C."/>
            <person name="Malmstrom R."/>
            <person name="Stieglmeier M."/>
            <person name="Klingl A."/>
            <person name="Woyke T."/>
            <person name="Ryan C.M."/>
            <person name="Banfield J.F."/>
        </authorList>
    </citation>
    <scope>NUCLEOTIDE SEQUENCE [LARGE SCALE GENOMIC DNA]</scope>
</reference>
<keyword evidence="3 9" id="KW-0808">Transferase</keyword>
<evidence type="ECO:0000256" key="7">
    <source>
        <dbReference type="PROSITE-ProRule" id="PRU00117"/>
    </source>
</evidence>
<dbReference type="GO" id="GO:0006402">
    <property type="term" value="P:mRNA catabolic process"/>
    <property type="evidence" value="ECO:0007669"/>
    <property type="project" value="UniProtKB-UniRule"/>
</dbReference>
<dbReference type="InterPro" id="IPR027408">
    <property type="entry name" value="PNPase/RNase_PH_dom_sf"/>
</dbReference>
<dbReference type="PIRSF" id="PIRSF005499">
    <property type="entry name" value="PNPase"/>
    <property type="match status" value="1"/>
</dbReference>
<evidence type="ECO:0000259" key="8">
    <source>
        <dbReference type="PROSITE" id="PS50126"/>
    </source>
</evidence>
<dbReference type="InterPro" id="IPR003029">
    <property type="entry name" value="S1_domain"/>
</dbReference>
<sequence>NLAEQTSGSVFLQYGETLVLATCVMSDKERESLDFFPLTVNYEEKFYAAGKIRGPRYIRREARPSDEAICNARLVDRAIRPLFPGNLNREVQVVVTVLSWDGQNEPDILGLLASSIALSISDIPWQGPVATVRIGKIGEQFILNPTYAQREESEIDIVFAAKSGQTDLLINMLEGNFEEVGEETILAAYQFSKPFLKKLLDFQKEISAKVGKEKVNLAKPEIQLELEKEIKEFLENKLEEEGGRMEKLDQLKEDLINFIQEKYPERMGYALKFFEKEIGRIIHENVIKNERRPDGRKLTEIRKISCQAGLIPRTHGSGLFCRGQTKSLSILTLGAPGDVQILEGMEIVGKKRFMHHYNFPPYCSGEVKPIRGPGRREIGHGVLAEKALLPLIPSFGDFPYTIRVVTEILSSNGSTSMASVSSSSLALMDAGVPILRPAAGIAMGLMQDKEGNYKILTDIQGPEDHHGDMDLKVAGTKNGVTAIQMDVKFEGISEKILRECLGQAKKARSQILEKMKEVISKPRLELSPFAPRILTIQINPEKIREVIGPGGKVINKIIKECGVSIDVEETGKIFVTAEKEEAAKKAIAWINDITREVKVGEIFQGKVKKILDFGAFIEILPGQEGLLHISKIAPYRVERIEDFFKVGDVISVKVISVDEQGRINLSLVRVRNSGEDAPNYPKPKH</sequence>
<dbReference type="SUPFAM" id="SSF54211">
    <property type="entry name" value="Ribosomal protein S5 domain 2-like"/>
    <property type="match status" value="2"/>
</dbReference>
<evidence type="ECO:0000256" key="2">
    <source>
        <dbReference type="ARBA" id="ARBA00012416"/>
    </source>
</evidence>
<dbReference type="InterPro" id="IPR001247">
    <property type="entry name" value="ExoRNase_PH_dom1"/>
</dbReference>
<evidence type="ECO:0000256" key="1">
    <source>
        <dbReference type="ARBA" id="ARBA00007404"/>
    </source>
</evidence>
<accession>A0A2M7VKZ8</accession>